<evidence type="ECO:0000256" key="3">
    <source>
        <dbReference type="ARBA" id="ARBA00022692"/>
    </source>
</evidence>
<gene>
    <name evidence="7" type="ORF">Enr13x_54520</name>
</gene>
<protein>
    <submittedName>
        <fullName evidence="7">Putative inner membrane protein</fullName>
    </submittedName>
</protein>
<dbReference type="InterPro" id="IPR002549">
    <property type="entry name" value="AI-2E-like"/>
</dbReference>
<evidence type="ECO:0000313" key="7">
    <source>
        <dbReference type="EMBL" id="QDV45573.1"/>
    </source>
</evidence>
<feature type="transmembrane region" description="Helical" evidence="6">
    <location>
        <begin position="212"/>
        <end position="238"/>
    </location>
</feature>
<keyword evidence="4 6" id="KW-1133">Transmembrane helix</keyword>
<dbReference type="PANTHER" id="PTHR21716">
    <property type="entry name" value="TRANSMEMBRANE PROTEIN"/>
    <property type="match status" value="1"/>
</dbReference>
<dbReference type="RefSeq" id="WP_145389808.1">
    <property type="nucleotide sequence ID" value="NZ_CP037423.1"/>
</dbReference>
<dbReference type="PANTHER" id="PTHR21716:SF4">
    <property type="entry name" value="TRANSMEMBRANE PROTEIN 245"/>
    <property type="match status" value="1"/>
</dbReference>
<keyword evidence="5 6" id="KW-0472">Membrane</keyword>
<dbReference type="AlphaFoldDB" id="A0A518HXJ0"/>
<organism evidence="7 8">
    <name type="scientific">Stieleria neptunia</name>
    <dbReference type="NCBI Taxonomy" id="2527979"/>
    <lineage>
        <taxon>Bacteria</taxon>
        <taxon>Pseudomonadati</taxon>
        <taxon>Planctomycetota</taxon>
        <taxon>Planctomycetia</taxon>
        <taxon>Pirellulales</taxon>
        <taxon>Pirellulaceae</taxon>
        <taxon>Stieleria</taxon>
    </lineage>
</organism>
<evidence type="ECO:0000256" key="5">
    <source>
        <dbReference type="ARBA" id="ARBA00023136"/>
    </source>
</evidence>
<evidence type="ECO:0000313" key="8">
    <source>
        <dbReference type="Proteomes" id="UP000319004"/>
    </source>
</evidence>
<evidence type="ECO:0000256" key="4">
    <source>
        <dbReference type="ARBA" id="ARBA00022989"/>
    </source>
</evidence>
<evidence type="ECO:0000256" key="1">
    <source>
        <dbReference type="ARBA" id="ARBA00004141"/>
    </source>
</evidence>
<dbReference type="GO" id="GO:0016020">
    <property type="term" value="C:membrane"/>
    <property type="evidence" value="ECO:0007669"/>
    <property type="project" value="UniProtKB-SubCell"/>
</dbReference>
<dbReference type="Pfam" id="PF01594">
    <property type="entry name" value="AI-2E_transport"/>
    <property type="match status" value="1"/>
</dbReference>
<proteinExistence type="inferred from homology"/>
<keyword evidence="3 6" id="KW-0812">Transmembrane</keyword>
<sequence length="360" mass="39283">MPRHLSFWLLIGTVALSGLLFFHVIKPFLVAIFVALVLTVLFAPLHRWLTDRLAGHIRIAAGATTLLVVVAVLLPIGVTLLMAGTQVMQIGTDVAERFDAPSNNGIDQTVEIIEETRIGSAIEQLDNHLPRGHREQLRRAASRITDGVAAELYNKTRGLLSDFFTFAVSLAIMMLALYYFLADRDVFLRELHRMMPLKNQEERRLTDRFQSVCRGVVLGTVVAGVVQATLSGVAFAVLGVPNVWLLIVLTMFSSFVPVLGSAAVWGCVAAWLLFDGHYASGIGLAVYGAAIVSSSDNLVRAYVIGNQAKLHPFVALVTVLGALKLMGLWGIFVGPMVAAFFYALLNITRDRVAQQRQMAA</sequence>
<feature type="transmembrane region" description="Helical" evidence="6">
    <location>
        <begin position="31"/>
        <end position="49"/>
    </location>
</feature>
<dbReference type="OrthoDB" id="9815028at2"/>
<feature type="transmembrane region" description="Helical" evidence="6">
    <location>
        <begin position="244"/>
        <end position="272"/>
    </location>
</feature>
<feature type="transmembrane region" description="Helical" evidence="6">
    <location>
        <begin position="7"/>
        <end position="25"/>
    </location>
</feature>
<name>A0A518HXJ0_9BACT</name>
<evidence type="ECO:0000256" key="2">
    <source>
        <dbReference type="ARBA" id="ARBA00009773"/>
    </source>
</evidence>
<feature type="transmembrane region" description="Helical" evidence="6">
    <location>
        <begin position="61"/>
        <end position="83"/>
    </location>
</feature>
<dbReference type="KEGG" id="snep:Enr13x_54520"/>
<feature type="transmembrane region" description="Helical" evidence="6">
    <location>
        <begin position="325"/>
        <end position="345"/>
    </location>
</feature>
<keyword evidence="8" id="KW-1185">Reference proteome</keyword>
<accession>A0A518HXJ0</accession>
<reference evidence="7 8" key="1">
    <citation type="submission" date="2019-03" db="EMBL/GenBank/DDBJ databases">
        <title>Deep-cultivation of Planctomycetes and their phenomic and genomic characterization uncovers novel biology.</title>
        <authorList>
            <person name="Wiegand S."/>
            <person name="Jogler M."/>
            <person name="Boedeker C."/>
            <person name="Pinto D."/>
            <person name="Vollmers J."/>
            <person name="Rivas-Marin E."/>
            <person name="Kohn T."/>
            <person name="Peeters S.H."/>
            <person name="Heuer A."/>
            <person name="Rast P."/>
            <person name="Oberbeckmann S."/>
            <person name="Bunk B."/>
            <person name="Jeske O."/>
            <person name="Meyerdierks A."/>
            <person name="Storesund J.E."/>
            <person name="Kallscheuer N."/>
            <person name="Luecker S."/>
            <person name="Lage O.M."/>
            <person name="Pohl T."/>
            <person name="Merkel B.J."/>
            <person name="Hornburger P."/>
            <person name="Mueller R.-W."/>
            <person name="Bruemmer F."/>
            <person name="Labrenz M."/>
            <person name="Spormann A.M."/>
            <person name="Op den Camp H."/>
            <person name="Overmann J."/>
            <person name="Amann R."/>
            <person name="Jetten M.S.M."/>
            <person name="Mascher T."/>
            <person name="Medema M.H."/>
            <person name="Devos D.P."/>
            <person name="Kaster A.-K."/>
            <person name="Ovreas L."/>
            <person name="Rohde M."/>
            <person name="Galperin M.Y."/>
            <person name="Jogler C."/>
        </authorList>
    </citation>
    <scope>NUCLEOTIDE SEQUENCE [LARGE SCALE GENOMIC DNA]</scope>
    <source>
        <strain evidence="7 8">Enr13</strain>
    </source>
</reference>
<evidence type="ECO:0000256" key="6">
    <source>
        <dbReference type="SAM" id="Phobius"/>
    </source>
</evidence>
<dbReference type="Proteomes" id="UP000319004">
    <property type="component" value="Chromosome"/>
</dbReference>
<comment type="similarity">
    <text evidence="2">Belongs to the autoinducer-2 exporter (AI-2E) (TC 2.A.86) family.</text>
</comment>
<comment type="subcellular location">
    <subcellularLocation>
        <location evidence="1">Membrane</location>
        <topology evidence="1">Multi-pass membrane protein</topology>
    </subcellularLocation>
</comment>
<dbReference type="EMBL" id="CP037423">
    <property type="protein sequence ID" value="QDV45573.1"/>
    <property type="molecule type" value="Genomic_DNA"/>
</dbReference>
<feature type="transmembrane region" description="Helical" evidence="6">
    <location>
        <begin position="163"/>
        <end position="181"/>
    </location>
</feature>